<feature type="signal peptide" evidence="3">
    <location>
        <begin position="1"/>
        <end position="20"/>
    </location>
</feature>
<dbReference type="AlphaFoldDB" id="A0A9W9LTB5"/>
<dbReference type="EMBL" id="JAPQKN010000001">
    <property type="protein sequence ID" value="KAJ5175791.1"/>
    <property type="molecule type" value="Genomic_DNA"/>
</dbReference>
<dbReference type="SUPFAM" id="SSF52058">
    <property type="entry name" value="L domain-like"/>
    <property type="match status" value="1"/>
</dbReference>
<accession>A0A9W9LTB5</accession>
<evidence type="ECO:0000313" key="5">
    <source>
        <dbReference type="Proteomes" id="UP001149163"/>
    </source>
</evidence>
<dbReference type="Proteomes" id="UP001149163">
    <property type="component" value="Unassembled WGS sequence"/>
</dbReference>
<protein>
    <recommendedName>
        <fullName evidence="6">Receptor L-domain domain-containing protein</fullName>
    </recommendedName>
</protein>
<keyword evidence="5" id="KW-1185">Reference proteome</keyword>
<organism evidence="4 5">
    <name type="scientific">Penicillium canariense</name>
    <dbReference type="NCBI Taxonomy" id="189055"/>
    <lineage>
        <taxon>Eukaryota</taxon>
        <taxon>Fungi</taxon>
        <taxon>Dikarya</taxon>
        <taxon>Ascomycota</taxon>
        <taxon>Pezizomycotina</taxon>
        <taxon>Eurotiomycetes</taxon>
        <taxon>Eurotiomycetidae</taxon>
        <taxon>Eurotiales</taxon>
        <taxon>Aspergillaceae</taxon>
        <taxon>Penicillium</taxon>
    </lineage>
</organism>
<gene>
    <name evidence="4" type="ORF">N7482_001668</name>
</gene>
<feature type="non-terminal residue" evidence="4">
    <location>
        <position position="322"/>
    </location>
</feature>
<keyword evidence="2" id="KW-0812">Transmembrane</keyword>
<comment type="caution">
    <text evidence="4">The sequence shown here is derived from an EMBL/GenBank/DDBJ whole genome shotgun (WGS) entry which is preliminary data.</text>
</comment>
<keyword evidence="2" id="KW-0472">Membrane</keyword>
<feature type="chain" id="PRO_5040729169" description="Receptor L-domain domain-containing protein" evidence="3">
    <location>
        <begin position="21"/>
        <end position="322"/>
    </location>
</feature>
<dbReference type="RefSeq" id="XP_056547399.1">
    <property type="nucleotide sequence ID" value="XM_056683793.1"/>
</dbReference>
<proteinExistence type="predicted"/>
<reference evidence="4" key="2">
    <citation type="journal article" date="2023" name="IMA Fungus">
        <title>Comparative genomic study of the Penicillium genus elucidates a diverse pangenome and 15 lateral gene transfer events.</title>
        <authorList>
            <person name="Petersen C."/>
            <person name="Sorensen T."/>
            <person name="Nielsen M.R."/>
            <person name="Sondergaard T.E."/>
            <person name="Sorensen J.L."/>
            <person name="Fitzpatrick D.A."/>
            <person name="Frisvad J.C."/>
            <person name="Nielsen K.L."/>
        </authorList>
    </citation>
    <scope>NUCLEOTIDE SEQUENCE</scope>
    <source>
        <strain evidence="4">IBT 26290</strain>
    </source>
</reference>
<feature type="transmembrane region" description="Helical" evidence="2">
    <location>
        <begin position="206"/>
        <end position="227"/>
    </location>
</feature>
<evidence type="ECO:0000256" key="2">
    <source>
        <dbReference type="SAM" id="Phobius"/>
    </source>
</evidence>
<keyword evidence="2" id="KW-1133">Transmembrane helix</keyword>
<reference evidence="4" key="1">
    <citation type="submission" date="2022-11" db="EMBL/GenBank/DDBJ databases">
        <authorList>
            <person name="Petersen C."/>
        </authorList>
    </citation>
    <scope>NUCLEOTIDE SEQUENCE</scope>
    <source>
        <strain evidence="4">IBT 26290</strain>
    </source>
</reference>
<evidence type="ECO:0008006" key="6">
    <source>
        <dbReference type="Google" id="ProtNLM"/>
    </source>
</evidence>
<name>A0A9W9LTB5_9EURO</name>
<feature type="region of interest" description="Disordered" evidence="1">
    <location>
        <begin position="235"/>
        <end position="285"/>
    </location>
</feature>
<sequence length="322" mass="34104">ARMLIHFLLVLCTLWQSGVADSDNCSSSVTISSQSDANNLASCDTLDGSVTISSSVSGVITLNNVAEIKGSFTMEGASGLTKLIVPDLETLQGALTLVNLESLTDLTMSALSEVSSGIIITGNSMLKSLNLEKLEKVDGQLELTGSFTSVSLPSLDEVKGQTTIRGAKVLSCKTLDSLQSEGVYQGAYSCTATDSSGASLSPGTKGGIAVGVIVGVILILLLLWYVLRRRRNRKNRSTSLESSSSPPSVVPDEKQPSRGYQPVPLQESKPMVPREPIGPAAAQLDHRSIYEAPVAPTPVREYHELDAGPVFSSHQRPIYPEA</sequence>
<evidence type="ECO:0000256" key="1">
    <source>
        <dbReference type="SAM" id="MobiDB-lite"/>
    </source>
</evidence>
<dbReference type="InterPro" id="IPR036941">
    <property type="entry name" value="Rcpt_L-dom_sf"/>
</dbReference>
<evidence type="ECO:0000313" key="4">
    <source>
        <dbReference type="EMBL" id="KAJ5175791.1"/>
    </source>
</evidence>
<evidence type="ECO:0000256" key="3">
    <source>
        <dbReference type="SAM" id="SignalP"/>
    </source>
</evidence>
<dbReference type="GeneID" id="81422969"/>
<dbReference type="Gene3D" id="3.80.20.20">
    <property type="entry name" value="Receptor L-domain"/>
    <property type="match status" value="1"/>
</dbReference>
<keyword evidence="3" id="KW-0732">Signal</keyword>
<dbReference type="OrthoDB" id="536881at2759"/>